<dbReference type="EMBL" id="FLUV01002469">
    <property type="protein sequence ID" value="SBW28777.1"/>
    <property type="molecule type" value="Genomic_DNA"/>
</dbReference>
<dbReference type="InterPro" id="IPR002645">
    <property type="entry name" value="STAS_dom"/>
</dbReference>
<evidence type="ECO:0000259" key="4">
    <source>
        <dbReference type="PROSITE" id="PS50801"/>
    </source>
</evidence>
<dbReference type="NCBIfam" id="TIGR00377">
    <property type="entry name" value="ant_ant_sig"/>
    <property type="match status" value="1"/>
</dbReference>
<dbReference type="Pfam" id="PF01740">
    <property type="entry name" value="STAS"/>
    <property type="match status" value="1"/>
</dbReference>
<gene>
    <name evidence="5" type="ORF">FDG2_5980</name>
</gene>
<dbReference type="Gene3D" id="3.30.750.24">
    <property type="entry name" value="STAS domain"/>
    <property type="match status" value="1"/>
</dbReference>
<dbReference type="PROSITE" id="PS50801">
    <property type="entry name" value="STAS"/>
    <property type="match status" value="1"/>
</dbReference>
<reference evidence="6" key="1">
    <citation type="submission" date="2016-02" db="EMBL/GenBank/DDBJ databases">
        <authorList>
            <person name="Wibberg D."/>
        </authorList>
    </citation>
    <scope>NUCLEOTIDE SEQUENCE [LARGE SCALE GENOMIC DNA]</scope>
</reference>
<dbReference type="InterPro" id="IPR036513">
    <property type="entry name" value="STAS_dom_sf"/>
</dbReference>
<sequence length="149" mass="16086">MTWGYTGQLPRRWGRPVGPGAMYPSVRVEVTGRQAVVVRPVGDVDYSSLEPLREALLDARIAGARDIIVDLGEVGFLDSQGLAVILFAHQRQRSLGGCLILRNPSEDINRLLRVTNVAHIIDVESASGQSGPTFPRGGEQVSRSSPARG</sequence>
<dbReference type="AlphaFoldDB" id="A0A1C3PG16"/>
<comment type="similarity">
    <text evidence="1 2">Belongs to the anti-sigma-factor antagonist family.</text>
</comment>
<accession>A0A1C3PG16</accession>
<evidence type="ECO:0000256" key="3">
    <source>
        <dbReference type="SAM" id="MobiDB-lite"/>
    </source>
</evidence>
<keyword evidence="6" id="KW-1185">Reference proteome</keyword>
<protein>
    <recommendedName>
        <fullName evidence="2">Anti-sigma factor antagonist</fullName>
    </recommendedName>
</protein>
<dbReference type="Proteomes" id="UP000199013">
    <property type="component" value="Unassembled WGS sequence"/>
</dbReference>
<organism evidence="5 6">
    <name type="scientific">Candidatus Protofrankia californiensis</name>
    <dbReference type="NCBI Taxonomy" id="1839754"/>
    <lineage>
        <taxon>Bacteria</taxon>
        <taxon>Bacillati</taxon>
        <taxon>Actinomycetota</taxon>
        <taxon>Actinomycetes</taxon>
        <taxon>Frankiales</taxon>
        <taxon>Frankiaceae</taxon>
        <taxon>Protofrankia</taxon>
    </lineage>
</organism>
<evidence type="ECO:0000256" key="2">
    <source>
        <dbReference type="RuleBase" id="RU003749"/>
    </source>
</evidence>
<feature type="region of interest" description="Disordered" evidence="3">
    <location>
        <begin position="128"/>
        <end position="149"/>
    </location>
</feature>
<evidence type="ECO:0000313" key="6">
    <source>
        <dbReference type="Proteomes" id="UP000199013"/>
    </source>
</evidence>
<proteinExistence type="inferred from homology"/>
<dbReference type="InterPro" id="IPR003658">
    <property type="entry name" value="Anti-sigma_ant"/>
</dbReference>
<evidence type="ECO:0000256" key="1">
    <source>
        <dbReference type="ARBA" id="ARBA00009013"/>
    </source>
</evidence>
<dbReference type="GO" id="GO:0043856">
    <property type="term" value="F:anti-sigma factor antagonist activity"/>
    <property type="evidence" value="ECO:0007669"/>
    <property type="project" value="InterPro"/>
</dbReference>
<feature type="domain" description="STAS" evidence="4">
    <location>
        <begin position="36"/>
        <end position="117"/>
    </location>
</feature>
<evidence type="ECO:0000313" key="5">
    <source>
        <dbReference type="EMBL" id="SBW28777.1"/>
    </source>
</evidence>
<dbReference type="PANTHER" id="PTHR33495:SF2">
    <property type="entry name" value="ANTI-SIGMA FACTOR ANTAGONIST TM_1081-RELATED"/>
    <property type="match status" value="1"/>
</dbReference>
<dbReference type="PANTHER" id="PTHR33495">
    <property type="entry name" value="ANTI-SIGMA FACTOR ANTAGONIST TM_1081-RELATED-RELATED"/>
    <property type="match status" value="1"/>
</dbReference>
<dbReference type="CDD" id="cd07043">
    <property type="entry name" value="STAS_anti-anti-sigma_factors"/>
    <property type="match status" value="1"/>
</dbReference>
<name>A0A1C3PG16_9ACTN</name>
<dbReference type="SUPFAM" id="SSF52091">
    <property type="entry name" value="SpoIIaa-like"/>
    <property type="match status" value="1"/>
</dbReference>